<organism evidence="2 3">
    <name type="scientific">Lasiosphaeria ovina</name>
    <dbReference type="NCBI Taxonomy" id="92902"/>
    <lineage>
        <taxon>Eukaryota</taxon>
        <taxon>Fungi</taxon>
        <taxon>Dikarya</taxon>
        <taxon>Ascomycota</taxon>
        <taxon>Pezizomycotina</taxon>
        <taxon>Sordariomycetes</taxon>
        <taxon>Sordariomycetidae</taxon>
        <taxon>Sordariales</taxon>
        <taxon>Lasiosphaeriaceae</taxon>
        <taxon>Lasiosphaeria</taxon>
    </lineage>
</organism>
<reference evidence="2" key="1">
    <citation type="journal article" date="2023" name="Mol. Phylogenet. Evol.">
        <title>Genome-scale phylogeny and comparative genomics of the fungal order Sordariales.</title>
        <authorList>
            <person name="Hensen N."/>
            <person name="Bonometti L."/>
            <person name="Westerberg I."/>
            <person name="Brannstrom I.O."/>
            <person name="Guillou S."/>
            <person name="Cros-Aarteil S."/>
            <person name="Calhoun S."/>
            <person name="Haridas S."/>
            <person name="Kuo A."/>
            <person name="Mondo S."/>
            <person name="Pangilinan J."/>
            <person name="Riley R."/>
            <person name="LaButti K."/>
            <person name="Andreopoulos B."/>
            <person name="Lipzen A."/>
            <person name="Chen C."/>
            <person name="Yan M."/>
            <person name="Daum C."/>
            <person name="Ng V."/>
            <person name="Clum A."/>
            <person name="Steindorff A."/>
            <person name="Ohm R.A."/>
            <person name="Martin F."/>
            <person name="Silar P."/>
            <person name="Natvig D.O."/>
            <person name="Lalanne C."/>
            <person name="Gautier V."/>
            <person name="Ament-Velasquez S.L."/>
            <person name="Kruys A."/>
            <person name="Hutchinson M.I."/>
            <person name="Powell A.J."/>
            <person name="Barry K."/>
            <person name="Miller A.N."/>
            <person name="Grigoriev I.V."/>
            <person name="Debuchy R."/>
            <person name="Gladieux P."/>
            <person name="Hiltunen Thoren M."/>
            <person name="Johannesson H."/>
        </authorList>
    </citation>
    <scope>NUCLEOTIDE SEQUENCE</scope>
    <source>
        <strain evidence="2">CBS 958.72</strain>
    </source>
</reference>
<evidence type="ECO:0008006" key="4">
    <source>
        <dbReference type="Google" id="ProtNLM"/>
    </source>
</evidence>
<dbReference type="AlphaFoldDB" id="A0AAE0K2Z9"/>
<evidence type="ECO:0000313" key="3">
    <source>
        <dbReference type="Proteomes" id="UP001287356"/>
    </source>
</evidence>
<evidence type="ECO:0000313" key="2">
    <source>
        <dbReference type="EMBL" id="KAK3369081.1"/>
    </source>
</evidence>
<sequence>MSSLPVPSKAALTAMRGLILGTSCTLALFAEDRRRRINKALAFVENGERIKAAQSYRSGGAALALALEEEAFWDAGLLSAPPPFAMSPKLSRSQLGRTEAHLQDDTRVRLEPSADVPKLRQEGWNNAPVSEHRNTSQRQAETHNFSSTPAPNKPDSFIPPLADPRVALDAALRLWPAVDPKTVKALAALSTEEIVSSVQEACRTKDARKLSSAINDMITAFQTKAAPSNLDGPWIEASALLCRTCQELGRVNDAANILGWAVIRGPLRESDYHDHDPLSLIRALLPQEPLGRFNRDAYVEKVEIATTLFLPNFTERPTDLQPEAFGLGKSLIELALAAERKGRITSLYRRCSLLTEDTNYGFAEWYITKMHDTSDFKMVIKLFITRYAKMSPSAESIYRVGDVAVQSVGAAHDHKADQVLKSLLEICSKDCKLKTEWVVRLMLSHRNQHRDSFEEVEALFNHVAAASLEDVVVFPDGVYRVMIEMALEAGEETKAESYMDVAAATIPRFAKNVRVQGLFALSCARTEDWEGVRRSFEKMGGKRAEARGKVFVPILKLYAKQHTVHETEDFMRSYIRDFDVPLNGYMVTLMANQYGSLRDLDAFVGWIEYCASAGFKVDAAFTNAILANCRRQWKLPFRDLRTLFRKLRLLNPDFVDDVTGRIMTDAALMDSKLGGDFARGRLNSLRVKPNLRALDGKCAEIEGVVMAMKQAMVCKSPARALWIYKRALHQGIPPSQHALRLAVQAQLKTKDNDYSAAFDLLQDAKRRGDDIDEAVNYILLTRLGEILDSISSRKAAAVRAKAVEVADATLNLFASKGIILSASSLRRAALICLKAGISRAAIIYALRASETVQEGPFYNLQNFKILLAAYTDLLDVGAIKKGIATALSSPYAVEADCLKALKRARQMVAGAAGSEQREALTAIQDGIRGVVAAREELRGQASKLEVKAVDIMRQAALDAKCRPVDFETIPWLNRNPKTRVGKRAGEGIVDSFDSAFDIPEDWAGKENTAPPLTAVATF</sequence>
<evidence type="ECO:0000256" key="1">
    <source>
        <dbReference type="SAM" id="MobiDB-lite"/>
    </source>
</evidence>
<keyword evidence="3" id="KW-1185">Reference proteome</keyword>
<feature type="region of interest" description="Disordered" evidence="1">
    <location>
        <begin position="89"/>
        <end position="160"/>
    </location>
</feature>
<feature type="compositionally biased region" description="Polar residues" evidence="1">
    <location>
        <begin position="136"/>
        <end position="150"/>
    </location>
</feature>
<name>A0AAE0K2Z9_9PEZI</name>
<comment type="caution">
    <text evidence="2">The sequence shown here is derived from an EMBL/GenBank/DDBJ whole genome shotgun (WGS) entry which is preliminary data.</text>
</comment>
<reference evidence="2" key="2">
    <citation type="submission" date="2023-06" db="EMBL/GenBank/DDBJ databases">
        <authorList>
            <consortium name="Lawrence Berkeley National Laboratory"/>
            <person name="Haridas S."/>
            <person name="Hensen N."/>
            <person name="Bonometti L."/>
            <person name="Westerberg I."/>
            <person name="Brannstrom I.O."/>
            <person name="Guillou S."/>
            <person name="Cros-Aarteil S."/>
            <person name="Calhoun S."/>
            <person name="Kuo A."/>
            <person name="Mondo S."/>
            <person name="Pangilinan J."/>
            <person name="Riley R."/>
            <person name="Labutti K."/>
            <person name="Andreopoulos B."/>
            <person name="Lipzen A."/>
            <person name="Chen C."/>
            <person name="Yanf M."/>
            <person name="Daum C."/>
            <person name="Ng V."/>
            <person name="Clum A."/>
            <person name="Steindorff A."/>
            <person name="Ohm R."/>
            <person name="Martin F."/>
            <person name="Silar P."/>
            <person name="Natvig D."/>
            <person name="Lalanne C."/>
            <person name="Gautier V."/>
            <person name="Ament-Velasquez S.L."/>
            <person name="Kruys A."/>
            <person name="Hutchinson M.I."/>
            <person name="Powell A.J."/>
            <person name="Barry K."/>
            <person name="Miller A.N."/>
            <person name="Grigoriev I.V."/>
            <person name="Debuchy R."/>
            <person name="Gladieux P."/>
            <person name="Thoren M.H."/>
            <person name="Johannesson H."/>
        </authorList>
    </citation>
    <scope>NUCLEOTIDE SEQUENCE</scope>
    <source>
        <strain evidence="2">CBS 958.72</strain>
    </source>
</reference>
<feature type="compositionally biased region" description="Basic and acidic residues" evidence="1">
    <location>
        <begin position="98"/>
        <end position="121"/>
    </location>
</feature>
<gene>
    <name evidence="2" type="ORF">B0T24DRAFT_631645</name>
</gene>
<dbReference type="Proteomes" id="UP001287356">
    <property type="component" value="Unassembled WGS sequence"/>
</dbReference>
<dbReference type="EMBL" id="JAULSN010000006">
    <property type="protein sequence ID" value="KAK3369081.1"/>
    <property type="molecule type" value="Genomic_DNA"/>
</dbReference>
<protein>
    <recommendedName>
        <fullName evidence="4">Pentatricopeptide repeat protein</fullName>
    </recommendedName>
</protein>
<proteinExistence type="predicted"/>
<accession>A0AAE0K2Z9</accession>